<proteinExistence type="predicted"/>
<dbReference type="InterPro" id="IPR050204">
    <property type="entry name" value="AraC_XylS_family_regulators"/>
</dbReference>
<dbReference type="SMART" id="SM00342">
    <property type="entry name" value="HTH_ARAC"/>
    <property type="match status" value="1"/>
</dbReference>
<organism evidence="6">
    <name type="scientific">Streptomyces sp. Y1</name>
    <dbReference type="NCBI Taxonomy" id="3238634"/>
    <lineage>
        <taxon>Bacteria</taxon>
        <taxon>Bacillati</taxon>
        <taxon>Actinomycetota</taxon>
        <taxon>Actinomycetes</taxon>
        <taxon>Kitasatosporales</taxon>
        <taxon>Streptomycetaceae</taxon>
        <taxon>Streptomyces</taxon>
    </lineage>
</organism>
<dbReference type="PROSITE" id="PS01124">
    <property type="entry name" value="HTH_ARAC_FAMILY_2"/>
    <property type="match status" value="1"/>
</dbReference>
<dbReference type="Pfam" id="PF20240">
    <property type="entry name" value="DUF6597"/>
    <property type="match status" value="1"/>
</dbReference>
<keyword evidence="1" id="KW-0805">Transcription regulation</keyword>
<dbReference type="GO" id="GO:0003700">
    <property type="term" value="F:DNA-binding transcription factor activity"/>
    <property type="evidence" value="ECO:0007669"/>
    <property type="project" value="InterPro"/>
</dbReference>
<dbReference type="PANTHER" id="PTHR46796">
    <property type="entry name" value="HTH-TYPE TRANSCRIPTIONAL ACTIVATOR RHAS-RELATED"/>
    <property type="match status" value="1"/>
</dbReference>
<evidence type="ECO:0000256" key="2">
    <source>
        <dbReference type="ARBA" id="ARBA00023125"/>
    </source>
</evidence>
<dbReference type="PROSITE" id="PS00041">
    <property type="entry name" value="HTH_ARAC_FAMILY_1"/>
    <property type="match status" value="1"/>
</dbReference>
<dbReference type="EMBL" id="CP163445">
    <property type="protein sequence ID" value="XDQ77211.1"/>
    <property type="molecule type" value="Genomic_DNA"/>
</dbReference>
<feature type="region of interest" description="Disordered" evidence="4">
    <location>
        <begin position="1"/>
        <end position="23"/>
    </location>
</feature>
<evidence type="ECO:0000256" key="4">
    <source>
        <dbReference type="SAM" id="MobiDB-lite"/>
    </source>
</evidence>
<dbReference type="AlphaFoldDB" id="A0AB39TFR0"/>
<evidence type="ECO:0000256" key="1">
    <source>
        <dbReference type="ARBA" id="ARBA00023015"/>
    </source>
</evidence>
<dbReference type="Gene3D" id="1.10.10.60">
    <property type="entry name" value="Homeodomain-like"/>
    <property type="match status" value="1"/>
</dbReference>
<dbReference type="PANTHER" id="PTHR46796:SF15">
    <property type="entry name" value="BLL1074 PROTEIN"/>
    <property type="match status" value="1"/>
</dbReference>
<evidence type="ECO:0000259" key="5">
    <source>
        <dbReference type="PROSITE" id="PS01124"/>
    </source>
</evidence>
<dbReference type="GO" id="GO:0043565">
    <property type="term" value="F:sequence-specific DNA binding"/>
    <property type="evidence" value="ECO:0007669"/>
    <property type="project" value="InterPro"/>
</dbReference>
<reference evidence="6" key="1">
    <citation type="submission" date="2024-07" db="EMBL/GenBank/DDBJ databases">
        <authorList>
            <person name="Yu S.T."/>
        </authorList>
    </citation>
    <scope>NUCLEOTIDE SEQUENCE</scope>
    <source>
        <strain evidence="6">Y1</strain>
    </source>
</reference>
<keyword evidence="3" id="KW-0804">Transcription</keyword>
<dbReference type="Pfam" id="PF12833">
    <property type="entry name" value="HTH_18"/>
    <property type="match status" value="1"/>
</dbReference>
<evidence type="ECO:0000313" key="6">
    <source>
        <dbReference type="EMBL" id="XDQ77211.1"/>
    </source>
</evidence>
<dbReference type="RefSeq" id="WP_369182145.1">
    <property type="nucleotide sequence ID" value="NZ_CP163445.1"/>
</dbReference>
<feature type="compositionally biased region" description="Low complexity" evidence="4">
    <location>
        <begin position="1"/>
        <end position="20"/>
    </location>
</feature>
<dbReference type="InterPro" id="IPR009057">
    <property type="entry name" value="Homeodomain-like_sf"/>
</dbReference>
<protein>
    <submittedName>
        <fullName evidence="6">Helix-turn-helix domain-containing protein</fullName>
    </submittedName>
</protein>
<feature type="region of interest" description="Disordered" evidence="4">
    <location>
        <begin position="286"/>
        <end position="307"/>
    </location>
</feature>
<feature type="compositionally biased region" description="Gly residues" evidence="4">
    <location>
        <begin position="296"/>
        <end position="307"/>
    </location>
</feature>
<dbReference type="InterPro" id="IPR018060">
    <property type="entry name" value="HTH_AraC"/>
</dbReference>
<name>A0AB39TFR0_9ACTN</name>
<dbReference type="SUPFAM" id="SSF46689">
    <property type="entry name" value="Homeodomain-like"/>
    <property type="match status" value="2"/>
</dbReference>
<accession>A0AB39TFR0</accession>
<sequence>MSTDATEAADAPGAPGTPGETVDEAVRARPAGALRPYLARYSGYRQRGLAPAVHRGLPSPYLTFILTLDEPLVISGHPDPAQPAGIYPTLLGGLHTTPALIRHDGAQSGVQVAVHPLAARALFGLPAGELAGIDVPAEEVLGRLAAQVRERLREARDWPERFAVLDRALLRAARPSGQVPPEVAWAWRALRRSGGALPVAELARETGWSARHLQDRFRRETGLTPKAAARVIRFDRARRLLAAASPPPRLAELAVRCGYFDQAHLAREFRALAGLPPSGWLAAEGPADGKFRNVQGGAGGPGAEWQE</sequence>
<gene>
    <name evidence="6" type="ORF">AB2U05_01290</name>
</gene>
<evidence type="ECO:0000256" key="3">
    <source>
        <dbReference type="ARBA" id="ARBA00023163"/>
    </source>
</evidence>
<feature type="domain" description="HTH araC/xylS-type" evidence="5">
    <location>
        <begin position="190"/>
        <end position="283"/>
    </location>
</feature>
<keyword evidence="2" id="KW-0238">DNA-binding</keyword>
<dbReference type="InterPro" id="IPR018062">
    <property type="entry name" value="HTH_AraC-typ_CS"/>
</dbReference>
<dbReference type="InterPro" id="IPR046532">
    <property type="entry name" value="DUF6597"/>
</dbReference>